<evidence type="ECO:0000313" key="3">
    <source>
        <dbReference type="Proteomes" id="UP000069272"/>
    </source>
</evidence>
<feature type="region of interest" description="Disordered" evidence="1">
    <location>
        <begin position="1"/>
        <end position="57"/>
    </location>
</feature>
<sequence>MRCRAEGTYSGRAHLNQQPLRIPAQPVLDETSARKPDRHRLRPKKDQSRLERRRQGS</sequence>
<organism evidence="2 3">
    <name type="scientific">Anopheles albimanus</name>
    <name type="common">New world malaria mosquito</name>
    <dbReference type="NCBI Taxonomy" id="7167"/>
    <lineage>
        <taxon>Eukaryota</taxon>
        <taxon>Metazoa</taxon>
        <taxon>Ecdysozoa</taxon>
        <taxon>Arthropoda</taxon>
        <taxon>Hexapoda</taxon>
        <taxon>Insecta</taxon>
        <taxon>Pterygota</taxon>
        <taxon>Neoptera</taxon>
        <taxon>Endopterygota</taxon>
        <taxon>Diptera</taxon>
        <taxon>Nematocera</taxon>
        <taxon>Culicoidea</taxon>
        <taxon>Culicidae</taxon>
        <taxon>Anophelinae</taxon>
        <taxon>Anopheles</taxon>
    </lineage>
</organism>
<evidence type="ECO:0000313" key="2">
    <source>
        <dbReference type="EnsemblMetazoa" id="AALB014667-PA"/>
    </source>
</evidence>
<dbReference type="VEuPathDB" id="VectorBase:AALB014667"/>
<dbReference type="Proteomes" id="UP000069272">
    <property type="component" value="Chromosome 3R"/>
</dbReference>
<protein>
    <submittedName>
        <fullName evidence="2">Uncharacterized protein</fullName>
    </submittedName>
</protein>
<reference evidence="2" key="2">
    <citation type="submission" date="2022-08" db="UniProtKB">
        <authorList>
            <consortium name="EnsemblMetazoa"/>
        </authorList>
    </citation>
    <scope>IDENTIFICATION</scope>
    <source>
        <strain evidence="2">STECLA/ALBI9_A</strain>
    </source>
</reference>
<name>A0A182FYH7_ANOAL</name>
<reference evidence="2 3" key="1">
    <citation type="journal article" date="2017" name="G3 (Bethesda)">
        <title>The Physical Genome Mapping of Anopheles albimanus Corrected Scaffold Misassemblies and Identified Interarm Rearrangements in Genus Anopheles.</title>
        <authorList>
            <person name="Artemov G.N."/>
            <person name="Peery A.N."/>
            <person name="Jiang X."/>
            <person name="Tu Z."/>
            <person name="Stegniy V.N."/>
            <person name="Sharakhova M.V."/>
            <person name="Sharakhov I.V."/>
        </authorList>
    </citation>
    <scope>NUCLEOTIDE SEQUENCE [LARGE SCALE GENOMIC DNA]</scope>
    <source>
        <strain evidence="2 3">ALBI9_A</strain>
    </source>
</reference>
<dbReference type="EnsemblMetazoa" id="AALB014667-RA">
    <property type="protein sequence ID" value="AALB014667-PA"/>
    <property type="gene ID" value="AALB014667"/>
</dbReference>
<accession>A0A182FYH7</accession>
<proteinExistence type="predicted"/>
<evidence type="ECO:0000256" key="1">
    <source>
        <dbReference type="SAM" id="MobiDB-lite"/>
    </source>
</evidence>
<dbReference type="AlphaFoldDB" id="A0A182FYH7"/>
<feature type="compositionally biased region" description="Basic and acidic residues" evidence="1">
    <location>
        <begin position="44"/>
        <end position="57"/>
    </location>
</feature>
<keyword evidence="3" id="KW-1185">Reference proteome</keyword>